<evidence type="ECO:0000256" key="5">
    <source>
        <dbReference type="ARBA" id="ARBA00022692"/>
    </source>
</evidence>
<evidence type="ECO:0000256" key="7">
    <source>
        <dbReference type="ARBA" id="ARBA00023136"/>
    </source>
</evidence>
<dbReference type="Pfam" id="PF03824">
    <property type="entry name" value="NicO"/>
    <property type="match status" value="1"/>
</dbReference>
<feature type="transmembrane region" description="Helical" evidence="8">
    <location>
        <begin position="49"/>
        <end position="73"/>
    </location>
</feature>
<feature type="transmembrane region" description="Helical" evidence="8">
    <location>
        <begin position="153"/>
        <end position="183"/>
    </location>
</feature>
<organism evidence="9 10">
    <name type="scientific">Zoogloea oryzae</name>
    <dbReference type="NCBI Taxonomy" id="310767"/>
    <lineage>
        <taxon>Bacteria</taxon>
        <taxon>Pseudomonadati</taxon>
        <taxon>Pseudomonadota</taxon>
        <taxon>Betaproteobacteria</taxon>
        <taxon>Rhodocyclales</taxon>
        <taxon>Zoogloeaceae</taxon>
        <taxon>Zoogloea</taxon>
    </lineage>
</organism>
<accession>A0ABQ6FBS5</accession>
<comment type="similarity">
    <text evidence="2 8">Belongs to the NiCoT transporter (TC 2.A.52) family.</text>
</comment>
<dbReference type="EMBL" id="BSPX01000037">
    <property type="protein sequence ID" value="GLT23065.1"/>
    <property type="molecule type" value="Genomic_DNA"/>
</dbReference>
<comment type="subcellular location">
    <subcellularLocation>
        <location evidence="8">Cell membrane</location>
        <topology evidence="8">Multi-pass membrane protein</topology>
    </subcellularLocation>
    <subcellularLocation>
        <location evidence="1">Endomembrane system</location>
        <topology evidence="1">Multi-pass membrane protein</topology>
    </subcellularLocation>
</comment>
<evidence type="ECO:0000256" key="8">
    <source>
        <dbReference type="RuleBase" id="RU362101"/>
    </source>
</evidence>
<comment type="caution">
    <text evidence="9">The sequence shown here is derived from an EMBL/GenBank/DDBJ whole genome shotgun (WGS) entry which is preliminary data.</text>
</comment>
<keyword evidence="6 8" id="KW-1133">Transmembrane helix</keyword>
<keyword evidence="10" id="KW-1185">Reference proteome</keyword>
<name>A0ABQ6FBS5_9RHOO</name>
<dbReference type="InterPro" id="IPR011541">
    <property type="entry name" value="Ni/Co_transpt_high_affinity"/>
</dbReference>
<feature type="transmembrane region" description="Helical" evidence="8">
    <location>
        <begin position="242"/>
        <end position="263"/>
    </location>
</feature>
<evidence type="ECO:0000256" key="2">
    <source>
        <dbReference type="ARBA" id="ARBA00010892"/>
    </source>
</evidence>
<evidence type="ECO:0000256" key="4">
    <source>
        <dbReference type="ARBA" id="ARBA00022596"/>
    </source>
</evidence>
<keyword evidence="7 8" id="KW-0472">Membrane</keyword>
<evidence type="ECO:0000313" key="10">
    <source>
        <dbReference type="Proteomes" id="UP001157167"/>
    </source>
</evidence>
<dbReference type="Proteomes" id="UP001157167">
    <property type="component" value="Unassembled WGS sequence"/>
</dbReference>
<evidence type="ECO:0000256" key="3">
    <source>
        <dbReference type="ARBA" id="ARBA00022448"/>
    </source>
</evidence>
<dbReference type="InterPro" id="IPR004688">
    <property type="entry name" value="Ni/Co_transpt"/>
</dbReference>
<dbReference type="PANTHER" id="PTHR31611:SF0">
    <property type="entry name" value="HIGH-AFFINITY NICKEL TRANSPORT PROTEIN NIC1"/>
    <property type="match status" value="1"/>
</dbReference>
<feature type="transmembrane region" description="Helical" evidence="8">
    <location>
        <begin position="204"/>
        <end position="230"/>
    </location>
</feature>
<dbReference type="PANTHER" id="PTHR31611">
    <property type="entry name" value="HIGH-AFFINITY NICKEL TRANSPORT PROTEIN NIC1"/>
    <property type="match status" value="1"/>
</dbReference>
<evidence type="ECO:0000256" key="6">
    <source>
        <dbReference type="ARBA" id="ARBA00022989"/>
    </source>
</evidence>
<gene>
    <name evidence="9" type="ORF">GCM10007933_25260</name>
</gene>
<keyword evidence="5 8" id="KW-0812">Transmembrane</keyword>
<dbReference type="RefSeq" id="WP_284188291.1">
    <property type="nucleotide sequence ID" value="NZ_BSPX01000037.1"/>
</dbReference>
<reference evidence="10" key="1">
    <citation type="journal article" date="2019" name="Int. J. Syst. Evol. Microbiol.">
        <title>The Global Catalogue of Microorganisms (GCM) 10K type strain sequencing project: providing services to taxonomists for standard genome sequencing and annotation.</title>
        <authorList>
            <consortium name="The Broad Institute Genomics Platform"/>
            <consortium name="The Broad Institute Genome Sequencing Center for Infectious Disease"/>
            <person name="Wu L."/>
            <person name="Ma J."/>
        </authorList>
    </citation>
    <scope>NUCLEOTIDE SEQUENCE [LARGE SCALE GENOMIC DNA]</scope>
    <source>
        <strain evidence="10">NBRC 102407</strain>
    </source>
</reference>
<protein>
    <recommendedName>
        <fullName evidence="8">Nickel/cobalt efflux system</fullName>
    </recommendedName>
</protein>
<feature type="transmembrane region" description="Helical" evidence="8">
    <location>
        <begin position="85"/>
        <end position="106"/>
    </location>
</feature>
<sequence>MTALPADGLALVLLVFVFGVKHGFDADHLATIDGLTRFNARANPRWSRFCGTLFSLGHGAVVVAIALAVSLLSRHWTTPEWLEVSGAWISIGFLTLLGVLNLRAVLAAEAHEMVQPVGLKGRWLGRLGRIAHPAGVALVGALFALSFDTVSQAALFAVAGVQAGGAAHAVGLGLTFMLGMLLADGANGFWIARLIARADGTARIASRVMALAVGGMSLLVAAWGAARMAWPGVEAWGEGKELALGFGVIGVIFVSFILGIHLARDPAPEAVG</sequence>
<keyword evidence="3 8" id="KW-0813">Transport</keyword>
<evidence type="ECO:0000256" key="1">
    <source>
        <dbReference type="ARBA" id="ARBA00004127"/>
    </source>
</evidence>
<evidence type="ECO:0000313" key="9">
    <source>
        <dbReference type="EMBL" id="GLT23065.1"/>
    </source>
</evidence>
<keyword evidence="4" id="KW-0533">Nickel</keyword>
<proteinExistence type="inferred from homology"/>
<feature type="transmembrane region" description="Helical" evidence="8">
    <location>
        <begin position="127"/>
        <end position="147"/>
    </location>
</feature>